<dbReference type="InterPro" id="IPR011050">
    <property type="entry name" value="Pectin_lyase_fold/virulence"/>
</dbReference>
<dbReference type="EC" id="4.4.1.13" evidence="2"/>
<evidence type="ECO:0000256" key="2">
    <source>
        <dbReference type="ARBA" id="ARBA00012224"/>
    </source>
</evidence>
<comment type="caution">
    <text evidence="7">The sequence shown here is derived from an EMBL/GenBank/DDBJ whole genome shotgun (WGS) entry which is preliminary data.</text>
</comment>
<dbReference type="STRING" id="616990.IV54_GL001016"/>
<dbReference type="InterPro" id="IPR015422">
    <property type="entry name" value="PyrdxlP-dep_Trfase_small"/>
</dbReference>
<dbReference type="AlphaFoldDB" id="A0A0R2M1C6"/>
<proteinExistence type="inferred from homology"/>
<comment type="similarity">
    <text evidence="5">Belongs to the class-II pyridoxal-phosphate-dependent aminotransferase family. MalY/PatB cystathionine beta-lyase subfamily.</text>
</comment>
<accession>A0A0R2M1C6</accession>
<gene>
    <name evidence="7" type="ORF">IV54_GL001016</name>
</gene>
<keyword evidence="8" id="KW-1185">Reference proteome</keyword>
<evidence type="ECO:0000256" key="3">
    <source>
        <dbReference type="ARBA" id="ARBA00022898"/>
    </source>
</evidence>
<keyword evidence="3" id="KW-0663">Pyridoxal phosphate</keyword>
<evidence type="ECO:0000256" key="1">
    <source>
        <dbReference type="ARBA" id="ARBA00001933"/>
    </source>
</evidence>
<evidence type="ECO:0000256" key="4">
    <source>
        <dbReference type="ARBA" id="ARBA00023239"/>
    </source>
</evidence>
<dbReference type="InterPro" id="IPR027619">
    <property type="entry name" value="C-S_lyase_PatB-like"/>
</dbReference>
<sequence>MKEVNQQTLTGERALFQGHDLHITNSIFVDGESPLKHGKNLAIDHTIFKYKYPLWYTDHTQLDHTTWQPDAHAGAWYAKDMTMAHSMIRATKTFRHAQNLHLDDVTFADAGETLWWCDDLHLDNVTATGDYFGMNSTNVVVNNLKVNGNYAFDGSKNVEVHNSTFITHDAFWNCDNVTIYDSTIIGEYLAWNTKNITFVNCWLESEQGLCYVDHLTMRNCSLVNTNLSFEYCSNIDATINTTIDSVKNPINGSISAPAIGDIIFDDPPSIGARPLLPPRRPPMSNNFSEMIDRRHTNSVKWDVADNELPMWVADMDFRTAPGIVAAIQKKAATGIFGYEEVPQAYFDAVQHWLTTEHNWTPQTDWMRFVTGVVPAISSAVRRVSHVGDNVLVQAPVYNIFYNSIVNNGRHVLSSDLHYANGQYSIDWNDLAAKMADPLTSMMILCNPHNPVGKIWTPDELRRIGELAATNHVTVFSDEIHGDITTPGKGYTPFAAASDTCAAVSITAVSPSKTFNVAALHAATLIIPDEHRRNVVDRGINTDELAEPNAFAIDGSIAAYTTGADWVHDLNRQITANRQAVTKFVQQNLPKLHVIAGDATYLVWIDCRDVTTDTQALCQVIRQTTGLFITAGAVYGGNGHDFIRINVACPAERLADGLDRLKRGLQAFRQQNN</sequence>
<dbReference type="PANTHER" id="PTHR43525:SF1">
    <property type="entry name" value="PROTEIN MALY"/>
    <property type="match status" value="1"/>
</dbReference>
<dbReference type="Pfam" id="PF12541">
    <property type="entry name" value="DUF3737"/>
    <property type="match status" value="1"/>
</dbReference>
<comment type="cofactor">
    <cofactor evidence="1">
        <name>pyridoxal 5'-phosphate</name>
        <dbReference type="ChEBI" id="CHEBI:597326"/>
    </cofactor>
</comment>
<dbReference type="InterPro" id="IPR015421">
    <property type="entry name" value="PyrdxlP-dep_Trfase_major"/>
</dbReference>
<feature type="domain" description="Aminotransferase class I/classII large" evidence="6">
    <location>
        <begin position="321"/>
        <end position="660"/>
    </location>
</feature>
<dbReference type="Gene3D" id="2.160.20.10">
    <property type="entry name" value="Single-stranded right-handed beta-helix, Pectin lyase-like"/>
    <property type="match status" value="1"/>
</dbReference>
<dbReference type="EMBL" id="JQCA01000029">
    <property type="protein sequence ID" value="KRO04611.1"/>
    <property type="molecule type" value="Genomic_DNA"/>
</dbReference>
<dbReference type="InterPro" id="IPR022208">
    <property type="entry name" value="DUF3737"/>
</dbReference>
<dbReference type="InterPro" id="IPR051798">
    <property type="entry name" value="Class-II_PLP-Dep_Aminotrans"/>
</dbReference>
<evidence type="ECO:0000259" key="6">
    <source>
        <dbReference type="Pfam" id="PF00155"/>
    </source>
</evidence>
<dbReference type="InterPro" id="IPR012334">
    <property type="entry name" value="Pectin_lyas_fold"/>
</dbReference>
<reference evidence="7 8" key="1">
    <citation type="journal article" date="2015" name="Genome Announc.">
        <title>Expanding the biotechnology potential of lactobacilli through comparative genomics of 213 strains and associated genera.</title>
        <authorList>
            <person name="Sun Z."/>
            <person name="Harris H.M."/>
            <person name="McCann A."/>
            <person name="Guo C."/>
            <person name="Argimon S."/>
            <person name="Zhang W."/>
            <person name="Yang X."/>
            <person name="Jeffery I.B."/>
            <person name="Cooney J.C."/>
            <person name="Kagawa T.F."/>
            <person name="Liu W."/>
            <person name="Song Y."/>
            <person name="Salvetti E."/>
            <person name="Wrobel A."/>
            <person name="Rasinkangas P."/>
            <person name="Parkhill J."/>
            <person name="Rea M.C."/>
            <person name="O'Sullivan O."/>
            <person name="Ritari J."/>
            <person name="Douillard F.P."/>
            <person name="Paul Ross R."/>
            <person name="Yang R."/>
            <person name="Briner A.E."/>
            <person name="Felis G.E."/>
            <person name="de Vos W.M."/>
            <person name="Barrangou R."/>
            <person name="Klaenhammer T.R."/>
            <person name="Caufield P.W."/>
            <person name="Cui Y."/>
            <person name="Zhang H."/>
            <person name="O'Toole P.W."/>
        </authorList>
    </citation>
    <scope>NUCLEOTIDE SEQUENCE [LARGE SCALE GENOMIC DNA]</scope>
    <source>
        <strain evidence="7 8">DSM 22467</strain>
    </source>
</reference>
<protein>
    <recommendedName>
        <fullName evidence="2">cysteine-S-conjugate beta-lyase</fullName>
        <ecNumber evidence="2">4.4.1.13</ecNumber>
    </recommendedName>
</protein>
<dbReference type="InterPro" id="IPR015424">
    <property type="entry name" value="PyrdxlP-dep_Trfase"/>
</dbReference>
<organism evidence="7 8">
    <name type="scientific">Levilactobacillus paucivorans</name>
    <dbReference type="NCBI Taxonomy" id="616990"/>
    <lineage>
        <taxon>Bacteria</taxon>
        <taxon>Bacillati</taxon>
        <taxon>Bacillota</taxon>
        <taxon>Bacilli</taxon>
        <taxon>Lactobacillales</taxon>
        <taxon>Lactobacillaceae</taxon>
        <taxon>Levilactobacillus</taxon>
    </lineage>
</organism>
<evidence type="ECO:0000313" key="7">
    <source>
        <dbReference type="EMBL" id="KRO04611.1"/>
    </source>
</evidence>
<dbReference type="GO" id="GO:0047804">
    <property type="term" value="F:cysteine-S-conjugate beta-lyase activity"/>
    <property type="evidence" value="ECO:0007669"/>
    <property type="project" value="UniProtKB-EC"/>
</dbReference>
<keyword evidence="4" id="KW-0456">Lyase</keyword>
<dbReference type="Proteomes" id="UP000051906">
    <property type="component" value="Unassembled WGS sequence"/>
</dbReference>
<dbReference type="GO" id="GO:0030170">
    <property type="term" value="F:pyridoxal phosphate binding"/>
    <property type="evidence" value="ECO:0007669"/>
    <property type="project" value="InterPro"/>
</dbReference>
<name>A0A0R2M1C6_9LACO</name>
<dbReference type="Pfam" id="PF00155">
    <property type="entry name" value="Aminotran_1_2"/>
    <property type="match status" value="1"/>
</dbReference>
<dbReference type="SUPFAM" id="SSF53383">
    <property type="entry name" value="PLP-dependent transferases"/>
    <property type="match status" value="1"/>
</dbReference>
<evidence type="ECO:0000313" key="8">
    <source>
        <dbReference type="Proteomes" id="UP000051906"/>
    </source>
</evidence>
<evidence type="ECO:0000256" key="5">
    <source>
        <dbReference type="ARBA" id="ARBA00037974"/>
    </source>
</evidence>
<dbReference type="PANTHER" id="PTHR43525">
    <property type="entry name" value="PROTEIN MALY"/>
    <property type="match status" value="1"/>
</dbReference>
<dbReference type="CDD" id="cd00609">
    <property type="entry name" value="AAT_like"/>
    <property type="match status" value="1"/>
</dbReference>
<dbReference type="Gene3D" id="3.90.1150.10">
    <property type="entry name" value="Aspartate Aminotransferase, domain 1"/>
    <property type="match status" value="1"/>
</dbReference>
<dbReference type="NCBIfam" id="TIGR04350">
    <property type="entry name" value="C_S_lyase_PatB"/>
    <property type="match status" value="1"/>
</dbReference>
<dbReference type="PATRIC" id="fig|616990.3.peg.1098"/>
<dbReference type="InterPro" id="IPR004839">
    <property type="entry name" value="Aminotransferase_I/II_large"/>
</dbReference>
<dbReference type="Gene3D" id="3.40.640.10">
    <property type="entry name" value="Type I PLP-dependent aspartate aminotransferase-like (Major domain)"/>
    <property type="match status" value="1"/>
</dbReference>
<dbReference type="SUPFAM" id="SSF51126">
    <property type="entry name" value="Pectin lyase-like"/>
    <property type="match status" value="1"/>
</dbReference>